<keyword evidence="3" id="KW-1185">Reference proteome</keyword>
<dbReference type="Proteomes" id="UP001437256">
    <property type="component" value="Unassembled WGS sequence"/>
</dbReference>
<dbReference type="EMBL" id="JBBXMP010000231">
    <property type="protein sequence ID" value="KAL0059345.1"/>
    <property type="molecule type" value="Genomic_DNA"/>
</dbReference>
<sequence length="239" mass="26283">MSVCDEKHTALGSLAPPSHPSEYVMEASWDNDLEGFQYAPSHDGDCCIIRTSPTQFKVVTGKDIFYFSAGCISNIIGHPNDLYDTNKVSPHKVPGNFTFASVANKHWVNYLLPMYNPTHKLTADDPYPLTHTKKLIPPEELFGIDTHGVLEPGEEVILPGYVSVSASDHKMMKEIALRKALFQQRKSAEAAKARAAKRALKVGKGKQSRPSGTRMENCLADSLRSTDSTRSAPRSGLHS</sequence>
<comment type="caution">
    <text evidence="2">The sequence shown here is derived from an EMBL/GenBank/DDBJ whole genome shotgun (WGS) entry which is preliminary data.</text>
</comment>
<name>A0ABR2ZDL0_9AGAR</name>
<accession>A0ABR2ZDL0</accession>
<evidence type="ECO:0000313" key="2">
    <source>
        <dbReference type="EMBL" id="KAL0059345.1"/>
    </source>
</evidence>
<organism evidence="2 3">
    <name type="scientific">Marasmius tenuissimus</name>
    <dbReference type="NCBI Taxonomy" id="585030"/>
    <lineage>
        <taxon>Eukaryota</taxon>
        <taxon>Fungi</taxon>
        <taxon>Dikarya</taxon>
        <taxon>Basidiomycota</taxon>
        <taxon>Agaricomycotina</taxon>
        <taxon>Agaricomycetes</taxon>
        <taxon>Agaricomycetidae</taxon>
        <taxon>Agaricales</taxon>
        <taxon>Marasmiineae</taxon>
        <taxon>Marasmiaceae</taxon>
        <taxon>Marasmius</taxon>
    </lineage>
</organism>
<gene>
    <name evidence="2" type="ORF">AAF712_013893</name>
</gene>
<feature type="region of interest" description="Disordered" evidence="1">
    <location>
        <begin position="193"/>
        <end position="239"/>
    </location>
</feature>
<feature type="compositionally biased region" description="Polar residues" evidence="1">
    <location>
        <begin position="223"/>
        <end position="239"/>
    </location>
</feature>
<reference evidence="2 3" key="1">
    <citation type="submission" date="2024-05" db="EMBL/GenBank/DDBJ databases">
        <title>A draft genome resource for the thread blight pathogen Marasmius tenuissimus strain MS-2.</title>
        <authorList>
            <person name="Yulfo-Soto G.E."/>
            <person name="Baruah I.K."/>
            <person name="Amoako-Attah I."/>
            <person name="Bukari Y."/>
            <person name="Meinhardt L.W."/>
            <person name="Bailey B.A."/>
            <person name="Cohen S.P."/>
        </authorList>
    </citation>
    <scope>NUCLEOTIDE SEQUENCE [LARGE SCALE GENOMIC DNA]</scope>
    <source>
        <strain evidence="2 3">MS-2</strain>
    </source>
</reference>
<proteinExistence type="predicted"/>
<feature type="compositionally biased region" description="Basic residues" evidence="1">
    <location>
        <begin position="194"/>
        <end position="207"/>
    </location>
</feature>
<evidence type="ECO:0000256" key="1">
    <source>
        <dbReference type="SAM" id="MobiDB-lite"/>
    </source>
</evidence>
<evidence type="ECO:0000313" key="3">
    <source>
        <dbReference type="Proteomes" id="UP001437256"/>
    </source>
</evidence>
<protein>
    <submittedName>
        <fullName evidence="2">Uncharacterized protein</fullName>
    </submittedName>
</protein>